<protein>
    <recommendedName>
        <fullName evidence="15">Sulfite reductase [ferredoxin]</fullName>
        <ecNumber evidence="6">1.8.7.1</ecNumber>
    </recommendedName>
</protein>
<evidence type="ECO:0000256" key="1">
    <source>
        <dbReference type="ARBA" id="ARBA00001929"/>
    </source>
</evidence>
<accession>A0A926Z5K7</accession>
<keyword evidence="7" id="KW-0004">4Fe-4S</keyword>
<dbReference type="PANTHER" id="PTHR11493:SF47">
    <property type="entry name" value="SULFITE REDUCTASE [NADPH] SUBUNIT BETA"/>
    <property type="match status" value="1"/>
</dbReference>
<dbReference type="GO" id="GO:0050311">
    <property type="term" value="F:sulfite reductase (ferredoxin) activity"/>
    <property type="evidence" value="ECO:0007669"/>
    <property type="project" value="UniProtKB-EC"/>
</dbReference>
<evidence type="ECO:0000256" key="15">
    <source>
        <dbReference type="ARBA" id="ARBA00067673"/>
    </source>
</evidence>
<dbReference type="InterPro" id="IPR006067">
    <property type="entry name" value="NO2/SO3_Rdtase_4Fe4S_dom"/>
</dbReference>
<evidence type="ECO:0000256" key="11">
    <source>
        <dbReference type="ARBA" id="ARBA00023002"/>
    </source>
</evidence>
<dbReference type="InterPro" id="IPR045169">
    <property type="entry name" value="NO2/SO3_Rdtase_4Fe4S_prot"/>
</dbReference>
<comment type="subunit">
    <text evidence="5">Monomer.</text>
</comment>
<dbReference type="Proteomes" id="UP000631421">
    <property type="component" value="Unassembled WGS sequence"/>
</dbReference>
<dbReference type="InterPro" id="IPR005117">
    <property type="entry name" value="NiRdtase/SiRdtase_haem-b_fer"/>
</dbReference>
<dbReference type="EMBL" id="JACJPY010000012">
    <property type="protein sequence ID" value="MBD2149718.1"/>
    <property type="molecule type" value="Genomic_DNA"/>
</dbReference>
<evidence type="ECO:0000256" key="3">
    <source>
        <dbReference type="ARBA" id="ARBA00003247"/>
    </source>
</evidence>
<keyword evidence="11 18" id="KW-0560">Oxidoreductase</keyword>
<dbReference type="GO" id="GO:0020037">
    <property type="term" value="F:heme binding"/>
    <property type="evidence" value="ECO:0007669"/>
    <property type="project" value="InterPro"/>
</dbReference>
<dbReference type="GO" id="GO:0046872">
    <property type="term" value="F:metal ion binding"/>
    <property type="evidence" value="ECO:0007669"/>
    <property type="project" value="UniProtKB-KW"/>
</dbReference>
<dbReference type="FunFam" id="3.30.413.10:FF:000014">
    <property type="entry name" value="Sulfite reductase [ferredoxin], chloroplastic"/>
    <property type="match status" value="1"/>
</dbReference>
<comment type="caution">
    <text evidence="18">The sequence shown here is derived from an EMBL/GenBank/DDBJ whole genome shotgun (WGS) entry which is preliminary data.</text>
</comment>
<evidence type="ECO:0000256" key="4">
    <source>
        <dbReference type="ARBA" id="ARBA00010429"/>
    </source>
</evidence>
<evidence type="ECO:0000256" key="10">
    <source>
        <dbReference type="ARBA" id="ARBA00022784"/>
    </source>
</evidence>
<evidence type="ECO:0000256" key="2">
    <source>
        <dbReference type="ARBA" id="ARBA00001966"/>
    </source>
</evidence>
<sequence length="642" mass="72319">MTNNLLNPVKISKVEVLKQKSNFLRGPINTELKDNNPFFSQDGIQILKFHGSYQQKDRDFDKAKEKGEDAQYSMMLRTRSPGGLIPWQLYLALDKLCDKYGNHTLRTTTRQGFQIHGILKQNLKTVIADITRNMGSTVGACGDINRNVMAPAVPFKDKPEYNYAREYAIKIADLLAPQAGAYYDIWLDGEVAVTATEAPEVTEARNRQGDGTAKTNINSIEPIYGTQYLPRKFKIAIAVPGDNSVDLYTNDLALVVITNANHELEGFNVYVGGGLGRAHHNDATIVRLAESIGFVPVAKIYDVIKAIVAVQRDYGDRHNRRHSRFKYILEEWGVEKFKEVLLEYFPTKLAAPRELPPFKYQDYLGWHEQGDGKYFVGIAIENGRVSDREGLQLKTALREICETFHHDFVLTPNHNLLVTEITADEKETIQAILDRCGVLAPDKIDTLVRYSMACPAFPTCGLAIAESERALPSVLARIRQLLVSLGLENETFVTRMTGCPNGCARPYMAELAFVGSAADEYQIWLGGNFDSTRLAKPYIQRLHINDLEKGLEPLFVYFRNQRLSGEGFGDFCDRKGIEDLTRYVENYVAGDHQNSEQDSGRKDIRHRVTLSKRSYDLLKNAVGQKGTSMKDIVEAALEQYLK</sequence>
<evidence type="ECO:0000259" key="17">
    <source>
        <dbReference type="Pfam" id="PF03460"/>
    </source>
</evidence>
<evidence type="ECO:0000259" key="16">
    <source>
        <dbReference type="Pfam" id="PF01077"/>
    </source>
</evidence>
<dbReference type="SUPFAM" id="SSF56014">
    <property type="entry name" value="Nitrite and sulphite reductase 4Fe-4S domain-like"/>
    <property type="match status" value="2"/>
</dbReference>
<keyword evidence="10" id="KW-0883">Thioether bond</keyword>
<dbReference type="Gene3D" id="3.30.413.10">
    <property type="entry name" value="Sulfite Reductase Hemoprotein, domain 1"/>
    <property type="match status" value="2"/>
</dbReference>
<dbReference type="GO" id="GO:0000103">
    <property type="term" value="P:sulfate assimilation"/>
    <property type="evidence" value="ECO:0007669"/>
    <property type="project" value="TreeGrafter"/>
</dbReference>
<dbReference type="PROSITE" id="PS00365">
    <property type="entry name" value="NIR_SIR"/>
    <property type="match status" value="1"/>
</dbReference>
<evidence type="ECO:0000256" key="9">
    <source>
        <dbReference type="ARBA" id="ARBA00022723"/>
    </source>
</evidence>
<dbReference type="NCBIfam" id="TIGR02042">
    <property type="entry name" value="sir"/>
    <property type="match status" value="1"/>
</dbReference>
<name>A0A926Z5K7_9CYAN</name>
<evidence type="ECO:0000256" key="8">
    <source>
        <dbReference type="ARBA" id="ARBA00022617"/>
    </source>
</evidence>
<reference evidence="18" key="2">
    <citation type="submission" date="2020-08" db="EMBL/GenBank/DDBJ databases">
        <authorList>
            <person name="Chen M."/>
            <person name="Teng W."/>
            <person name="Zhao L."/>
            <person name="Hu C."/>
            <person name="Zhou Y."/>
            <person name="Han B."/>
            <person name="Song L."/>
            <person name="Shu W."/>
        </authorList>
    </citation>
    <scope>NUCLEOTIDE SEQUENCE</scope>
    <source>
        <strain evidence="18">FACHB-1277</strain>
    </source>
</reference>
<comment type="similarity">
    <text evidence="4">Belongs to the nitrite and sulfite reductase 4Fe-4S domain family.</text>
</comment>
<dbReference type="PANTHER" id="PTHR11493">
    <property type="entry name" value="SULFITE REDUCTASE [NADPH] SUBUNIT BETA-RELATED"/>
    <property type="match status" value="1"/>
</dbReference>
<dbReference type="SUPFAM" id="SSF55124">
    <property type="entry name" value="Nitrite/Sulfite reductase N-terminal domain-like"/>
    <property type="match status" value="2"/>
</dbReference>
<evidence type="ECO:0000313" key="19">
    <source>
        <dbReference type="Proteomes" id="UP000631421"/>
    </source>
</evidence>
<keyword evidence="8" id="KW-0349">Heme</keyword>
<reference evidence="18" key="1">
    <citation type="journal article" date="2015" name="ISME J.">
        <title>Draft Genome Sequence of Streptomyces incarnatus NRRL8089, which Produces the Nucleoside Antibiotic Sinefungin.</title>
        <authorList>
            <person name="Oshima K."/>
            <person name="Hattori M."/>
            <person name="Shimizu H."/>
            <person name="Fukuda K."/>
            <person name="Nemoto M."/>
            <person name="Inagaki K."/>
            <person name="Tamura T."/>
        </authorList>
    </citation>
    <scope>NUCLEOTIDE SEQUENCE</scope>
    <source>
        <strain evidence="18">FACHB-1277</strain>
    </source>
</reference>
<evidence type="ECO:0000256" key="6">
    <source>
        <dbReference type="ARBA" id="ARBA00012353"/>
    </source>
</evidence>
<keyword evidence="9" id="KW-0479">Metal-binding</keyword>
<dbReference type="Pfam" id="PF01077">
    <property type="entry name" value="NIR_SIR"/>
    <property type="match status" value="1"/>
</dbReference>
<dbReference type="GO" id="GO:0016002">
    <property type="term" value="F:sulfite reductase activity"/>
    <property type="evidence" value="ECO:0007669"/>
    <property type="project" value="TreeGrafter"/>
</dbReference>
<feature type="domain" description="Nitrite/Sulfite reductase ferredoxin-like" evidence="17">
    <location>
        <begin position="73"/>
        <end position="130"/>
    </location>
</feature>
<keyword evidence="19" id="KW-1185">Reference proteome</keyword>
<keyword evidence="13" id="KW-0411">Iron-sulfur</keyword>
<feature type="domain" description="Nitrite/Sulfite reductase ferredoxin-like" evidence="17">
    <location>
        <begin position="367"/>
        <end position="434"/>
    </location>
</feature>
<comment type="cofactor">
    <cofactor evidence="1">
        <name>siroheme</name>
        <dbReference type="ChEBI" id="CHEBI:60052"/>
    </cofactor>
</comment>
<dbReference type="InterPro" id="IPR045854">
    <property type="entry name" value="NO2/SO3_Rdtase_4Fe4S_sf"/>
</dbReference>
<evidence type="ECO:0000256" key="13">
    <source>
        <dbReference type="ARBA" id="ARBA00023014"/>
    </source>
</evidence>
<dbReference type="GO" id="GO:0009337">
    <property type="term" value="C:sulfite reductase complex (NADPH)"/>
    <property type="evidence" value="ECO:0007669"/>
    <property type="project" value="TreeGrafter"/>
</dbReference>
<proteinExistence type="inferred from homology"/>
<organism evidence="18 19">
    <name type="scientific">Pseudanabaena cinerea FACHB-1277</name>
    <dbReference type="NCBI Taxonomy" id="2949581"/>
    <lineage>
        <taxon>Bacteria</taxon>
        <taxon>Bacillati</taxon>
        <taxon>Cyanobacteriota</taxon>
        <taxon>Cyanophyceae</taxon>
        <taxon>Pseudanabaenales</taxon>
        <taxon>Pseudanabaenaceae</taxon>
        <taxon>Pseudanabaena</taxon>
        <taxon>Pseudanabaena cinerea</taxon>
    </lineage>
</organism>
<dbReference type="AlphaFoldDB" id="A0A926Z5K7"/>
<evidence type="ECO:0000256" key="12">
    <source>
        <dbReference type="ARBA" id="ARBA00023004"/>
    </source>
</evidence>
<evidence type="ECO:0000256" key="7">
    <source>
        <dbReference type="ARBA" id="ARBA00022485"/>
    </source>
</evidence>
<dbReference type="NCBIfam" id="NF010029">
    <property type="entry name" value="PRK13504.1"/>
    <property type="match status" value="1"/>
</dbReference>
<dbReference type="RefSeq" id="WP_190350085.1">
    <property type="nucleotide sequence ID" value="NZ_JACJPY010000012.1"/>
</dbReference>
<comment type="function">
    <text evidence="3">Catalyzes the reduction of sulfite to sulfide, a step in the biosynthesis of sulfur-containing amino acids and cofactors.</text>
</comment>
<comment type="cofactor">
    <cofactor evidence="2">
        <name>[4Fe-4S] cluster</name>
        <dbReference type="ChEBI" id="CHEBI:49883"/>
    </cofactor>
</comment>
<dbReference type="InterPro" id="IPR011787">
    <property type="entry name" value="SiR_ferredoxin-dep"/>
</dbReference>
<dbReference type="FunFam" id="3.30.413.10:FF:000008">
    <property type="entry name" value="Sulfite reductase [ferredoxin], chloroplastic"/>
    <property type="match status" value="1"/>
</dbReference>
<evidence type="ECO:0000256" key="14">
    <source>
        <dbReference type="ARBA" id="ARBA00049518"/>
    </source>
</evidence>
<keyword evidence="12" id="KW-0408">Iron</keyword>
<dbReference type="GO" id="GO:0051539">
    <property type="term" value="F:4 iron, 4 sulfur cluster binding"/>
    <property type="evidence" value="ECO:0007669"/>
    <property type="project" value="UniProtKB-KW"/>
</dbReference>
<evidence type="ECO:0000313" key="18">
    <source>
        <dbReference type="EMBL" id="MBD2149718.1"/>
    </source>
</evidence>
<dbReference type="InterPro" id="IPR036136">
    <property type="entry name" value="Nit/Sulf_reduc_fer-like_dom_sf"/>
</dbReference>
<dbReference type="Pfam" id="PF03460">
    <property type="entry name" value="NIR_SIR_ferr"/>
    <property type="match status" value="2"/>
</dbReference>
<dbReference type="Gene3D" id="3.90.480.20">
    <property type="match status" value="1"/>
</dbReference>
<dbReference type="PRINTS" id="PR00397">
    <property type="entry name" value="SIROHAEM"/>
</dbReference>
<evidence type="ECO:0000256" key="5">
    <source>
        <dbReference type="ARBA" id="ARBA00011245"/>
    </source>
</evidence>
<gene>
    <name evidence="18" type="primary">sir</name>
    <name evidence="18" type="ORF">H6F44_06205</name>
</gene>
<feature type="domain" description="Nitrite/sulphite reductase 4Fe-4S" evidence="16">
    <location>
        <begin position="172"/>
        <end position="348"/>
    </location>
</feature>
<dbReference type="EC" id="1.8.7.1" evidence="6"/>
<dbReference type="InterPro" id="IPR006066">
    <property type="entry name" value="NO2/SO3_Rdtase_FeS/sirohaem_BS"/>
</dbReference>
<comment type="catalytic activity">
    <reaction evidence="14">
        <text>hydrogen sulfide + 6 oxidized [2Fe-2S]-[ferredoxin] + 3 H2O = sulfite + 6 reduced [2Fe-2S]-[ferredoxin] + 7 H(+)</text>
        <dbReference type="Rhea" id="RHEA:23132"/>
        <dbReference type="Rhea" id="RHEA-COMP:10000"/>
        <dbReference type="Rhea" id="RHEA-COMP:10001"/>
        <dbReference type="ChEBI" id="CHEBI:15377"/>
        <dbReference type="ChEBI" id="CHEBI:15378"/>
        <dbReference type="ChEBI" id="CHEBI:17359"/>
        <dbReference type="ChEBI" id="CHEBI:29919"/>
        <dbReference type="ChEBI" id="CHEBI:33737"/>
        <dbReference type="ChEBI" id="CHEBI:33738"/>
        <dbReference type="EC" id="1.8.7.1"/>
    </reaction>
</comment>